<keyword evidence="8" id="KW-0812">Transmembrane</keyword>
<dbReference type="EMBL" id="JAAALK010000283">
    <property type="protein sequence ID" value="KAG8074982.1"/>
    <property type="molecule type" value="Genomic_DNA"/>
</dbReference>
<evidence type="ECO:0000256" key="6">
    <source>
        <dbReference type="ARBA" id="ARBA00022614"/>
    </source>
</evidence>
<dbReference type="Proteomes" id="UP000729402">
    <property type="component" value="Unassembled WGS sequence"/>
</dbReference>
<keyword evidence="14" id="KW-1133">Transmembrane helix</keyword>
<evidence type="ECO:0000256" key="1">
    <source>
        <dbReference type="ARBA" id="ARBA00004162"/>
    </source>
</evidence>
<dbReference type="GO" id="GO:0004674">
    <property type="term" value="F:protein serine/threonine kinase activity"/>
    <property type="evidence" value="ECO:0007669"/>
    <property type="project" value="UniProtKB-KW"/>
</dbReference>
<protein>
    <recommendedName>
        <fullName evidence="2">non-specific serine/threonine protein kinase</fullName>
        <ecNumber evidence="2">2.7.11.1</ecNumber>
    </recommendedName>
</protein>
<keyword evidence="9" id="KW-0732">Signal</keyword>
<evidence type="ECO:0000256" key="18">
    <source>
        <dbReference type="ARBA" id="ARBA00047899"/>
    </source>
</evidence>
<evidence type="ECO:0000256" key="15">
    <source>
        <dbReference type="ARBA" id="ARBA00023136"/>
    </source>
</evidence>
<evidence type="ECO:0000256" key="10">
    <source>
        <dbReference type="ARBA" id="ARBA00022737"/>
    </source>
</evidence>
<evidence type="ECO:0000256" key="14">
    <source>
        <dbReference type="ARBA" id="ARBA00022989"/>
    </source>
</evidence>
<dbReference type="OrthoDB" id="1103805at2759"/>
<comment type="catalytic activity">
    <reaction evidence="19">
        <text>L-seryl-[protein] + ATP = O-phospho-L-seryl-[protein] + ADP + H(+)</text>
        <dbReference type="Rhea" id="RHEA:17989"/>
        <dbReference type="Rhea" id="RHEA-COMP:9863"/>
        <dbReference type="Rhea" id="RHEA-COMP:11604"/>
        <dbReference type="ChEBI" id="CHEBI:15378"/>
        <dbReference type="ChEBI" id="CHEBI:29999"/>
        <dbReference type="ChEBI" id="CHEBI:30616"/>
        <dbReference type="ChEBI" id="CHEBI:83421"/>
        <dbReference type="ChEBI" id="CHEBI:456216"/>
        <dbReference type="EC" id="2.7.11.1"/>
    </reaction>
</comment>
<evidence type="ECO:0000259" key="20">
    <source>
        <dbReference type="PROSITE" id="PS50011"/>
    </source>
</evidence>
<proteinExistence type="predicted"/>
<evidence type="ECO:0000313" key="21">
    <source>
        <dbReference type="EMBL" id="KAG8074982.1"/>
    </source>
</evidence>
<keyword evidence="5" id="KW-0597">Phosphoprotein</keyword>
<dbReference type="GO" id="GO:0005524">
    <property type="term" value="F:ATP binding"/>
    <property type="evidence" value="ECO:0007669"/>
    <property type="project" value="UniProtKB-KW"/>
</dbReference>
<dbReference type="SMART" id="SM00220">
    <property type="entry name" value="S_TKc"/>
    <property type="match status" value="1"/>
</dbReference>
<evidence type="ECO:0000256" key="8">
    <source>
        <dbReference type="ARBA" id="ARBA00022692"/>
    </source>
</evidence>
<dbReference type="InterPro" id="IPR051564">
    <property type="entry name" value="LRR_receptor-like_kinase"/>
</dbReference>
<keyword evidence="11" id="KW-0547">Nucleotide-binding</keyword>
<keyword evidence="6" id="KW-0433">Leucine-rich repeat</keyword>
<comment type="subcellular location">
    <subcellularLocation>
        <location evidence="1">Cell membrane</location>
        <topology evidence="1">Single-pass membrane protein</topology>
    </subcellularLocation>
</comment>
<sequence>MTKGEFSHEDIVVAVKVLDLRQVGASKTFISECEALRSVRHRNLINIVTCCSSVDAGGNEFRALVFDFMPNYSLDRWLHPPPKPTELGKRCVLGVIQRLNIAVDIADALDYLHNSCSPPIIHCDLKPSNVLLREDLTACIGDFGLAKLLPDPASHGVANAESTIGIRGTIGYVAPEYGTTGKVTASGDVYSFGITLLEIISGKAPTDDELGDSLTLPEFVGSAFPDKTEEILNSALLLQVQQIDRAAEAAAALSCSEEREARVTVRDCLVSAIRVGLSCSRRVPFERMSMRDAAAELRLIRDACLRACG</sequence>
<dbReference type="GO" id="GO:0005886">
    <property type="term" value="C:plasma membrane"/>
    <property type="evidence" value="ECO:0007669"/>
    <property type="project" value="UniProtKB-SubCell"/>
</dbReference>
<feature type="domain" description="Protein kinase" evidence="20">
    <location>
        <begin position="1"/>
        <end position="299"/>
    </location>
</feature>
<reference evidence="21" key="1">
    <citation type="journal article" date="2021" name="bioRxiv">
        <title>Whole Genome Assembly and Annotation of Northern Wild Rice, Zizania palustris L., Supports a Whole Genome Duplication in the Zizania Genus.</title>
        <authorList>
            <person name="Haas M."/>
            <person name="Kono T."/>
            <person name="Macchietto M."/>
            <person name="Millas R."/>
            <person name="McGilp L."/>
            <person name="Shao M."/>
            <person name="Duquette J."/>
            <person name="Hirsch C.N."/>
            <person name="Kimball J."/>
        </authorList>
    </citation>
    <scope>NUCLEOTIDE SEQUENCE</scope>
    <source>
        <tissue evidence="21">Fresh leaf tissue</tissue>
    </source>
</reference>
<evidence type="ECO:0000256" key="17">
    <source>
        <dbReference type="ARBA" id="ARBA00023180"/>
    </source>
</evidence>
<dbReference type="PANTHER" id="PTHR48055">
    <property type="entry name" value="LEUCINE-RICH REPEAT RECEPTOR PROTEIN KINASE EMS1"/>
    <property type="match status" value="1"/>
</dbReference>
<organism evidence="21 22">
    <name type="scientific">Zizania palustris</name>
    <name type="common">Northern wild rice</name>
    <dbReference type="NCBI Taxonomy" id="103762"/>
    <lineage>
        <taxon>Eukaryota</taxon>
        <taxon>Viridiplantae</taxon>
        <taxon>Streptophyta</taxon>
        <taxon>Embryophyta</taxon>
        <taxon>Tracheophyta</taxon>
        <taxon>Spermatophyta</taxon>
        <taxon>Magnoliopsida</taxon>
        <taxon>Liliopsida</taxon>
        <taxon>Poales</taxon>
        <taxon>Poaceae</taxon>
        <taxon>BOP clade</taxon>
        <taxon>Oryzoideae</taxon>
        <taxon>Oryzeae</taxon>
        <taxon>Zizaniinae</taxon>
        <taxon>Zizania</taxon>
    </lineage>
</organism>
<evidence type="ECO:0000256" key="5">
    <source>
        <dbReference type="ARBA" id="ARBA00022553"/>
    </source>
</evidence>
<keyword evidence="22" id="KW-1185">Reference proteome</keyword>
<evidence type="ECO:0000256" key="9">
    <source>
        <dbReference type="ARBA" id="ARBA00022729"/>
    </source>
</evidence>
<evidence type="ECO:0000256" key="16">
    <source>
        <dbReference type="ARBA" id="ARBA00023170"/>
    </source>
</evidence>
<dbReference type="InterPro" id="IPR008271">
    <property type="entry name" value="Ser/Thr_kinase_AS"/>
</dbReference>
<evidence type="ECO:0000256" key="3">
    <source>
        <dbReference type="ARBA" id="ARBA00022475"/>
    </source>
</evidence>
<keyword evidence="10" id="KW-0677">Repeat</keyword>
<gene>
    <name evidence="21" type="ORF">GUJ93_ZPchr0006g44721</name>
</gene>
<comment type="caution">
    <text evidence="21">The sequence shown here is derived from an EMBL/GenBank/DDBJ whole genome shotgun (WGS) entry which is preliminary data.</text>
</comment>
<evidence type="ECO:0000256" key="13">
    <source>
        <dbReference type="ARBA" id="ARBA00022840"/>
    </source>
</evidence>
<dbReference type="PANTHER" id="PTHR48055:SF55">
    <property type="entry name" value="PROTEIN KINASE DOMAIN-CONTAINING PROTEIN"/>
    <property type="match status" value="1"/>
</dbReference>
<evidence type="ECO:0000256" key="7">
    <source>
        <dbReference type="ARBA" id="ARBA00022679"/>
    </source>
</evidence>
<keyword evidence="13" id="KW-0067">ATP-binding</keyword>
<dbReference type="Pfam" id="PF00069">
    <property type="entry name" value="Pkinase"/>
    <property type="match status" value="1"/>
</dbReference>
<keyword evidence="16" id="KW-0675">Receptor</keyword>
<evidence type="ECO:0000256" key="11">
    <source>
        <dbReference type="ARBA" id="ARBA00022741"/>
    </source>
</evidence>
<evidence type="ECO:0000313" key="22">
    <source>
        <dbReference type="Proteomes" id="UP000729402"/>
    </source>
</evidence>
<evidence type="ECO:0000256" key="19">
    <source>
        <dbReference type="ARBA" id="ARBA00048679"/>
    </source>
</evidence>
<evidence type="ECO:0000256" key="2">
    <source>
        <dbReference type="ARBA" id="ARBA00012513"/>
    </source>
</evidence>
<keyword evidence="4" id="KW-0723">Serine/threonine-protein kinase</keyword>
<dbReference type="InterPro" id="IPR000719">
    <property type="entry name" value="Prot_kinase_dom"/>
</dbReference>
<name>A0A8J5SSQ5_ZIZPA</name>
<accession>A0A8J5SSQ5</accession>
<reference evidence="21" key="2">
    <citation type="submission" date="2021-02" db="EMBL/GenBank/DDBJ databases">
        <authorList>
            <person name="Kimball J.A."/>
            <person name="Haas M.W."/>
            <person name="Macchietto M."/>
            <person name="Kono T."/>
            <person name="Duquette J."/>
            <person name="Shao M."/>
        </authorList>
    </citation>
    <scope>NUCLEOTIDE SEQUENCE</scope>
    <source>
        <tissue evidence="21">Fresh leaf tissue</tissue>
    </source>
</reference>
<evidence type="ECO:0000256" key="4">
    <source>
        <dbReference type="ARBA" id="ARBA00022527"/>
    </source>
</evidence>
<comment type="catalytic activity">
    <reaction evidence="18">
        <text>L-threonyl-[protein] + ATP = O-phospho-L-threonyl-[protein] + ADP + H(+)</text>
        <dbReference type="Rhea" id="RHEA:46608"/>
        <dbReference type="Rhea" id="RHEA-COMP:11060"/>
        <dbReference type="Rhea" id="RHEA-COMP:11605"/>
        <dbReference type="ChEBI" id="CHEBI:15378"/>
        <dbReference type="ChEBI" id="CHEBI:30013"/>
        <dbReference type="ChEBI" id="CHEBI:30616"/>
        <dbReference type="ChEBI" id="CHEBI:61977"/>
        <dbReference type="ChEBI" id="CHEBI:456216"/>
        <dbReference type="EC" id="2.7.11.1"/>
    </reaction>
</comment>
<dbReference type="FunFam" id="1.10.510.10:FF:000358">
    <property type="entry name" value="Putative leucine-rich repeat receptor-like serine/threonine-protein kinase"/>
    <property type="match status" value="1"/>
</dbReference>
<keyword evidence="12" id="KW-0418">Kinase</keyword>
<keyword evidence="15" id="KW-0472">Membrane</keyword>
<dbReference type="EC" id="2.7.11.1" evidence="2"/>
<keyword evidence="7" id="KW-0808">Transferase</keyword>
<evidence type="ECO:0000256" key="12">
    <source>
        <dbReference type="ARBA" id="ARBA00022777"/>
    </source>
</evidence>
<keyword evidence="17" id="KW-0325">Glycoprotein</keyword>
<keyword evidence="3" id="KW-1003">Cell membrane</keyword>
<dbReference type="PROSITE" id="PS50011">
    <property type="entry name" value="PROTEIN_KINASE_DOM"/>
    <property type="match status" value="1"/>
</dbReference>
<dbReference type="AlphaFoldDB" id="A0A8J5SSQ5"/>
<dbReference type="PROSITE" id="PS00108">
    <property type="entry name" value="PROTEIN_KINASE_ST"/>
    <property type="match status" value="1"/>
</dbReference>